<name>A0A7L4ZZR7_9BACT</name>
<proteinExistence type="predicted"/>
<dbReference type="InterPro" id="IPR029058">
    <property type="entry name" value="AB_hydrolase_fold"/>
</dbReference>
<accession>A0A7L4ZZR7</accession>
<comment type="caution">
    <text evidence="1">The sequence shown here is derived from an EMBL/GenBank/DDBJ whole genome shotgun (WGS) entry which is preliminary data.</text>
</comment>
<dbReference type="SUPFAM" id="SSF53474">
    <property type="entry name" value="alpha/beta-Hydrolases"/>
    <property type="match status" value="1"/>
</dbReference>
<dbReference type="AlphaFoldDB" id="A0A7L4ZZR7"/>
<sequence length="570" mass="63842">MAARFRIKPPFYPIVYVRGYAMSGSERTDTFHDGYYGFGSTSVRRLQGPPDPDRYLQADVFEGQLVRFIKDFGYADAINRGNRIDSLAAEMAADADAEVRPPYRMNLRNPSRSLWISRFYDSDVLGNRLRGIEEHAADLLSLITEIIPAQLESCDVDLGPKRADYKVILLAHSMGGLVCRTVMQNLLPTSKLPKADRDPKRWIHRLVTMGTPHRGIDLSVLPNGVEQWLANTLNANDSGIFQPDQMRRYLRLTGYSDREVHSLGDPADPLHFPAKRCLCIVGSNYRDYSVANGLAKVATGSFSDGLVKQSNAYAVEGRAAPDGSFPPERTAFYANVHRAHSGYEGIVNSYESWENIHRFLFGDVLADVALRDLRLHTAPPDKARQERVTYDIEFSLSVKGTQTKLHERRQDPCENAMRYEHAALAQANAPIALHTVFLNSNLKKDASEPFLHFVLMLRVTEHRVREAAGLGGLFDKVKHLVGVEADYLPLPVYSETAEIRVGDLDPTSPGFEVQYRWASDAAVGAAWRTANKTKTDSGLQYFIELREANSLSGKLAISARRWPDRSLTLD</sequence>
<dbReference type="EMBL" id="VTWU01000002">
    <property type="protein sequence ID" value="KAA9338557.1"/>
    <property type="molecule type" value="Genomic_DNA"/>
</dbReference>
<evidence type="ECO:0000313" key="2">
    <source>
        <dbReference type="Proteomes" id="UP000326380"/>
    </source>
</evidence>
<dbReference type="Proteomes" id="UP000326380">
    <property type="component" value="Unassembled WGS sequence"/>
</dbReference>
<protein>
    <submittedName>
        <fullName evidence="1">Uncharacterized protein</fullName>
    </submittedName>
</protein>
<dbReference type="Gene3D" id="3.40.50.1820">
    <property type="entry name" value="alpha/beta hydrolase"/>
    <property type="match status" value="1"/>
</dbReference>
<evidence type="ECO:0000313" key="1">
    <source>
        <dbReference type="EMBL" id="KAA9338557.1"/>
    </source>
</evidence>
<organism evidence="1 2">
    <name type="scientific">Hymenobacter busanensis</name>
    <dbReference type="NCBI Taxonomy" id="2607656"/>
    <lineage>
        <taxon>Bacteria</taxon>
        <taxon>Pseudomonadati</taxon>
        <taxon>Bacteroidota</taxon>
        <taxon>Cytophagia</taxon>
        <taxon>Cytophagales</taxon>
        <taxon>Hymenobacteraceae</taxon>
        <taxon>Hymenobacter</taxon>
    </lineage>
</organism>
<keyword evidence="2" id="KW-1185">Reference proteome</keyword>
<reference evidence="1 2" key="1">
    <citation type="submission" date="2019-09" db="EMBL/GenBank/DDBJ databases">
        <title>Genome sequence of Hymenobacter sp. M3.</title>
        <authorList>
            <person name="Srinivasan S."/>
        </authorList>
    </citation>
    <scope>NUCLEOTIDE SEQUENCE [LARGE SCALE GENOMIC DNA]</scope>
    <source>
        <strain evidence="1 2">M3</strain>
    </source>
</reference>
<dbReference type="RefSeq" id="WP_151078106.1">
    <property type="nucleotide sequence ID" value="NZ_CP047647.1"/>
</dbReference>
<gene>
    <name evidence="1" type="ORF">F0P96_06925</name>
</gene>